<organism evidence="3 4">
    <name type="scientific">Streptomyces alboflavus</name>
    <dbReference type="NCBI Taxonomy" id="67267"/>
    <lineage>
        <taxon>Bacteria</taxon>
        <taxon>Bacillati</taxon>
        <taxon>Actinomycetota</taxon>
        <taxon>Actinomycetes</taxon>
        <taxon>Kitasatosporales</taxon>
        <taxon>Streptomycetaceae</taxon>
        <taxon>Streptomyces</taxon>
    </lineage>
</organism>
<dbReference type="Gene3D" id="3.30.559.10">
    <property type="entry name" value="Chloramphenicol acetyltransferase-like domain"/>
    <property type="match status" value="1"/>
</dbReference>
<dbReference type="GO" id="GO:0003824">
    <property type="term" value="F:catalytic activity"/>
    <property type="evidence" value="ECO:0007669"/>
    <property type="project" value="InterPro"/>
</dbReference>
<dbReference type="Pfam" id="PF00668">
    <property type="entry name" value="Condensation"/>
    <property type="match status" value="1"/>
</dbReference>
<dbReference type="Gene3D" id="3.30.559.30">
    <property type="entry name" value="Nonribosomal peptide synthetase, condensation domain"/>
    <property type="match status" value="1"/>
</dbReference>
<feature type="compositionally biased region" description="Basic and acidic residues" evidence="1">
    <location>
        <begin position="117"/>
        <end position="126"/>
    </location>
</feature>
<dbReference type="KEGG" id="salf:SMD44_08955"/>
<dbReference type="AlphaFoldDB" id="A0A1Z1WSR5"/>
<dbReference type="Proteomes" id="UP000195880">
    <property type="component" value="Chromosome"/>
</dbReference>
<evidence type="ECO:0000313" key="4">
    <source>
        <dbReference type="Proteomes" id="UP000195880"/>
    </source>
</evidence>
<dbReference type="PANTHER" id="PTHR45398:SF1">
    <property type="entry name" value="ENZYME, PUTATIVE (JCVI)-RELATED"/>
    <property type="match status" value="1"/>
</dbReference>
<name>A0A1Z1WSR5_9ACTN</name>
<gene>
    <name evidence="3" type="ORF">SMD44_08955</name>
</gene>
<keyword evidence="4" id="KW-1185">Reference proteome</keyword>
<dbReference type="SUPFAM" id="SSF52777">
    <property type="entry name" value="CoA-dependent acyltransferases"/>
    <property type="match status" value="2"/>
</dbReference>
<evidence type="ECO:0000313" key="3">
    <source>
        <dbReference type="EMBL" id="ARX89468.1"/>
    </source>
</evidence>
<evidence type="ECO:0000256" key="1">
    <source>
        <dbReference type="SAM" id="MobiDB-lite"/>
    </source>
</evidence>
<dbReference type="InterPro" id="IPR023213">
    <property type="entry name" value="CAT-like_dom_sf"/>
</dbReference>
<feature type="domain" description="Condensation" evidence="2">
    <location>
        <begin position="2"/>
        <end position="122"/>
    </location>
</feature>
<evidence type="ECO:0000259" key="2">
    <source>
        <dbReference type="Pfam" id="PF00668"/>
    </source>
</evidence>
<reference evidence="3 4" key="1">
    <citation type="submission" date="2017-05" db="EMBL/GenBank/DDBJ databases">
        <title>Streptomyces alboflavus Genome sequencing and assembly.</title>
        <authorList>
            <person name="Wang Y."/>
            <person name="Du B."/>
            <person name="Ding Y."/>
            <person name="Liu H."/>
            <person name="Hou Q."/>
            <person name="Liu K."/>
            <person name="Wang C."/>
            <person name="Yao L."/>
        </authorList>
    </citation>
    <scope>NUCLEOTIDE SEQUENCE [LARGE SCALE GENOMIC DNA]</scope>
    <source>
        <strain evidence="3 4">MDJK44</strain>
    </source>
</reference>
<dbReference type="InterPro" id="IPR001242">
    <property type="entry name" value="Condensation_dom"/>
</dbReference>
<dbReference type="EMBL" id="CP021748">
    <property type="protein sequence ID" value="ARX89468.1"/>
    <property type="molecule type" value="Genomic_DNA"/>
</dbReference>
<dbReference type="GO" id="GO:0008610">
    <property type="term" value="P:lipid biosynthetic process"/>
    <property type="evidence" value="ECO:0007669"/>
    <property type="project" value="UniProtKB-ARBA"/>
</dbReference>
<accession>A0A1Z1WSR5</accession>
<proteinExistence type="predicted"/>
<feature type="region of interest" description="Disordered" evidence="1">
    <location>
        <begin position="108"/>
        <end position="142"/>
    </location>
</feature>
<protein>
    <submittedName>
        <fullName evidence="3">Putative Linear gramicidin synthase subunit C</fullName>
    </submittedName>
</protein>
<dbReference type="PANTHER" id="PTHR45398">
    <property type="match status" value="1"/>
</dbReference>
<sequence length="142" mass="15610">MRLADDEHVLTLTLHHIVTDGWSTAVLTGDLAPLPGRTGRGTGELPPLPVQYADYTHWQCTAPGTEAQLAYWKEHLAGTEPLDLPTDRPRPAVRTRNGASARLVLPSGTARRLAQVGRERGHPVHDARRRRADVPRQALGRP</sequence>